<keyword evidence="1" id="KW-1133">Transmembrane helix</keyword>
<evidence type="ECO:0000313" key="3">
    <source>
        <dbReference type="Proteomes" id="UP001139410"/>
    </source>
</evidence>
<dbReference type="RefSeq" id="WP_235066549.1">
    <property type="nucleotide sequence ID" value="NZ_JAKFGM010000001.1"/>
</dbReference>
<proteinExistence type="predicted"/>
<name>A0A9X1QIK6_9SPHN</name>
<protein>
    <submittedName>
        <fullName evidence="2">Uncharacterized protein</fullName>
    </submittedName>
</protein>
<keyword evidence="1" id="KW-0472">Membrane</keyword>
<accession>A0A9X1QIK6</accession>
<dbReference type="AlphaFoldDB" id="A0A9X1QIK6"/>
<dbReference type="Proteomes" id="UP001139410">
    <property type="component" value="Unassembled WGS sequence"/>
</dbReference>
<feature type="transmembrane region" description="Helical" evidence="1">
    <location>
        <begin position="20"/>
        <end position="40"/>
    </location>
</feature>
<gene>
    <name evidence="2" type="ORF">LVY65_03130</name>
</gene>
<feature type="transmembrane region" description="Helical" evidence="1">
    <location>
        <begin position="47"/>
        <end position="68"/>
    </location>
</feature>
<evidence type="ECO:0000313" key="2">
    <source>
        <dbReference type="EMBL" id="MCF2514065.1"/>
    </source>
</evidence>
<keyword evidence="3" id="KW-1185">Reference proteome</keyword>
<comment type="caution">
    <text evidence="2">The sequence shown here is derived from an EMBL/GenBank/DDBJ whole genome shotgun (WGS) entry which is preliminary data.</text>
</comment>
<organism evidence="2 3">
    <name type="scientific">Sphingomonas cremea</name>
    <dbReference type="NCBI Taxonomy" id="2904799"/>
    <lineage>
        <taxon>Bacteria</taxon>
        <taxon>Pseudomonadati</taxon>
        <taxon>Pseudomonadota</taxon>
        <taxon>Alphaproteobacteria</taxon>
        <taxon>Sphingomonadales</taxon>
        <taxon>Sphingomonadaceae</taxon>
        <taxon>Sphingomonas</taxon>
    </lineage>
</organism>
<sequence length="76" mass="8505">MEPWFGWSYLLGIKPVHPNGWAALGVWFLVTIPLGLGALGGFGEHPILRAICSVAFVASALAFFWLVFWKFEERPD</sequence>
<reference evidence="2" key="1">
    <citation type="submission" date="2022-01" db="EMBL/GenBank/DDBJ databases">
        <authorList>
            <person name="Jo J.-H."/>
            <person name="Im W.-T."/>
        </authorList>
    </citation>
    <scope>NUCLEOTIDE SEQUENCE</scope>
    <source>
        <strain evidence="2">G124</strain>
    </source>
</reference>
<dbReference type="EMBL" id="JAKFGM010000001">
    <property type="protein sequence ID" value="MCF2514065.1"/>
    <property type="molecule type" value="Genomic_DNA"/>
</dbReference>
<evidence type="ECO:0000256" key="1">
    <source>
        <dbReference type="SAM" id="Phobius"/>
    </source>
</evidence>
<keyword evidence="1" id="KW-0812">Transmembrane</keyword>